<feature type="signal peptide" evidence="1">
    <location>
        <begin position="1"/>
        <end position="15"/>
    </location>
</feature>
<protein>
    <submittedName>
        <fullName evidence="3">Uncharacterized protein LOC113505300</fullName>
    </submittedName>
</protein>
<dbReference type="Proteomes" id="UP000322000">
    <property type="component" value="Chromosome 25"/>
</dbReference>
<keyword evidence="1" id="KW-0732">Signal</keyword>
<proteinExistence type="predicted"/>
<dbReference type="OrthoDB" id="7324300at2759"/>
<dbReference type="InParanoid" id="A0A7E5WSG4"/>
<feature type="chain" id="PRO_5028952464" evidence="1">
    <location>
        <begin position="16"/>
        <end position="185"/>
    </location>
</feature>
<evidence type="ECO:0000313" key="2">
    <source>
        <dbReference type="Proteomes" id="UP000322000"/>
    </source>
</evidence>
<dbReference type="Gene3D" id="1.10.238.270">
    <property type="match status" value="1"/>
</dbReference>
<reference evidence="3" key="1">
    <citation type="submission" date="2025-08" db="UniProtKB">
        <authorList>
            <consortium name="RefSeq"/>
        </authorList>
    </citation>
    <scope>IDENTIFICATION</scope>
</reference>
<evidence type="ECO:0000313" key="3">
    <source>
        <dbReference type="RefSeq" id="XP_026743725.1"/>
    </source>
</evidence>
<dbReference type="KEGG" id="tnl:113505300"/>
<sequence length="185" mass="21828">MRALIIIITAHTVLSQLDEFYPVIPEKCKANANVMYRSCCVFPPFFTREVAKECGAGLELMFVDEKHNVTGFRRKALNDCDHWWCVLDKYSLLTRDGYLDDDKYYAHLDLWVGLNPMFADAMMEAKVHCRQNVRLYLPLMPCEFFHLHGCIRNFLNIDCPVTVPTQECEQVKEYYKECKEYYQKK</sequence>
<keyword evidence="2" id="KW-1185">Reference proteome</keyword>
<organism evidence="2 3">
    <name type="scientific">Trichoplusia ni</name>
    <name type="common">Cabbage looper</name>
    <dbReference type="NCBI Taxonomy" id="7111"/>
    <lineage>
        <taxon>Eukaryota</taxon>
        <taxon>Metazoa</taxon>
        <taxon>Ecdysozoa</taxon>
        <taxon>Arthropoda</taxon>
        <taxon>Hexapoda</taxon>
        <taxon>Insecta</taxon>
        <taxon>Pterygota</taxon>
        <taxon>Neoptera</taxon>
        <taxon>Endopterygota</taxon>
        <taxon>Lepidoptera</taxon>
        <taxon>Glossata</taxon>
        <taxon>Ditrysia</taxon>
        <taxon>Noctuoidea</taxon>
        <taxon>Noctuidae</taxon>
        <taxon>Plusiinae</taxon>
        <taxon>Trichoplusia</taxon>
    </lineage>
</organism>
<name>A0A7E5WSG4_TRINI</name>
<dbReference type="RefSeq" id="XP_026743725.1">
    <property type="nucleotide sequence ID" value="XM_026887924.1"/>
</dbReference>
<evidence type="ECO:0000256" key="1">
    <source>
        <dbReference type="SAM" id="SignalP"/>
    </source>
</evidence>
<accession>A0A7E5WSG4</accession>
<dbReference type="AlphaFoldDB" id="A0A7E5WSG4"/>
<dbReference type="GeneID" id="113505300"/>
<gene>
    <name evidence="3" type="primary">LOC113505300</name>
</gene>